<dbReference type="InterPro" id="IPR022687">
    <property type="entry name" value="HTH_DTXR"/>
</dbReference>
<dbReference type="SUPFAM" id="SSF47979">
    <property type="entry name" value="Iron-dependent repressor protein, dimerization domain"/>
    <property type="match status" value="1"/>
</dbReference>
<dbReference type="InterPro" id="IPR001367">
    <property type="entry name" value="Fe_dep_repressor"/>
</dbReference>
<keyword evidence="10" id="KW-0464">Manganese</keyword>
<dbReference type="KEGG" id="drm:Dred_2721"/>
<comment type="similarity">
    <text evidence="2">Belongs to the DtxR/MntR family.</text>
</comment>
<dbReference type="SUPFAM" id="SSF46785">
    <property type="entry name" value="Winged helix' DNA-binding domain"/>
    <property type="match status" value="1"/>
</dbReference>
<dbReference type="GO" id="GO:0003700">
    <property type="term" value="F:DNA-binding transcription factor activity"/>
    <property type="evidence" value="ECO:0007669"/>
    <property type="project" value="InterPro"/>
</dbReference>
<dbReference type="Gene3D" id="1.10.10.10">
    <property type="entry name" value="Winged helix-like DNA-binding domain superfamily/Winged helix DNA-binding domain"/>
    <property type="match status" value="1"/>
</dbReference>
<dbReference type="InterPro" id="IPR022689">
    <property type="entry name" value="Iron_dep_repressor"/>
</dbReference>
<evidence type="ECO:0000313" key="14">
    <source>
        <dbReference type="Proteomes" id="UP000001556"/>
    </source>
</evidence>
<dbReference type="InterPro" id="IPR036388">
    <property type="entry name" value="WH-like_DNA-bd_sf"/>
</dbReference>
<keyword evidence="4" id="KW-0963">Cytoplasm</keyword>
<dbReference type="Gene3D" id="1.10.60.10">
    <property type="entry name" value="Iron dependent repressor, metal binding and dimerisation domain"/>
    <property type="match status" value="1"/>
</dbReference>
<dbReference type="eggNOG" id="COG1321">
    <property type="taxonomic scope" value="Bacteria"/>
</dbReference>
<keyword evidence="7" id="KW-0238">DNA-binding</keyword>
<organism evidence="13 14">
    <name type="scientific">Desulforamulus reducens (strain ATCC BAA-1160 / DSM 100696 / MI-1)</name>
    <name type="common">Desulfotomaculum reducens</name>
    <dbReference type="NCBI Taxonomy" id="349161"/>
    <lineage>
        <taxon>Bacteria</taxon>
        <taxon>Bacillati</taxon>
        <taxon>Bacillota</taxon>
        <taxon>Clostridia</taxon>
        <taxon>Eubacteriales</taxon>
        <taxon>Peptococcaceae</taxon>
        <taxon>Desulforamulus</taxon>
    </lineage>
</organism>
<dbReference type="GO" id="GO:0003677">
    <property type="term" value="F:DNA binding"/>
    <property type="evidence" value="ECO:0007669"/>
    <property type="project" value="UniProtKB-KW"/>
</dbReference>
<evidence type="ECO:0000256" key="11">
    <source>
        <dbReference type="ARBA" id="ARBA00032593"/>
    </source>
</evidence>
<evidence type="ECO:0000313" key="13">
    <source>
        <dbReference type="EMBL" id="ABO51225.1"/>
    </source>
</evidence>
<keyword evidence="8" id="KW-0010">Activator</keyword>
<keyword evidence="14" id="KW-1185">Reference proteome</keyword>
<dbReference type="HOGENOM" id="CLU_069532_3_0_9"/>
<dbReference type="Proteomes" id="UP000001556">
    <property type="component" value="Chromosome"/>
</dbReference>
<comment type="subcellular location">
    <subcellularLocation>
        <location evidence="1">Cytoplasm</location>
    </subcellularLocation>
</comment>
<name>A4J822_DESRM</name>
<evidence type="ECO:0000256" key="5">
    <source>
        <dbReference type="ARBA" id="ARBA00022491"/>
    </source>
</evidence>
<evidence type="ECO:0000256" key="10">
    <source>
        <dbReference type="ARBA" id="ARBA00023211"/>
    </source>
</evidence>
<keyword evidence="9" id="KW-0804">Transcription</keyword>
<comment type="subunit">
    <text evidence="3">Homodimer.</text>
</comment>
<dbReference type="EMBL" id="CP000612">
    <property type="protein sequence ID" value="ABO51225.1"/>
    <property type="molecule type" value="Genomic_DNA"/>
</dbReference>
<protein>
    <recommendedName>
        <fullName evidence="11">Manganese transport regulator</fullName>
    </recommendedName>
</protein>
<dbReference type="InterPro" id="IPR036421">
    <property type="entry name" value="Fe_dep_repressor_sf"/>
</dbReference>
<evidence type="ECO:0000256" key="3">
    <source>
        <dbReference type="ARBA" id="ARBA00011738"/>
    </source>
</evidence>
<evidence type="ECO:0000256" key="7">
    <source>
        <dbReference type="ARBA" id="ARBA00023125"/>
    </source>
</evidence>
<keyword evidence="5" id="KW-0678">Repressor</keyword>
<evidence type="ECO:0000256" key="1">
    <source>
        <dbReference type="ARBA" id="ARBA00004496"/>
    </source>
</evidence>
<dbReference type="InterPro" id="IPR050536">
    <property type="entry name" value="DtxR_MntR_Metal-Reg"/>
</dbReference>
<dbReference type="GO" id="GO:0005737">
    <property type="term" value="C:cytoplasm"/>
    <property type="evidence" value="ECO:0007669"/>
    <property type="project" value="UniProtKB-SubCell"/>
</dbReference>
<dbReference type="GO" id="GO:0046983">
    <property type="term" value="F:protein dimerization activity"/>
    <property type="evidence" value="ECO:0007669"/>
    <property type="project" value="InterPro"/>
</dbReference>
<evidence type="ECO:0000256" key="6">
    <source>
        <dbReference type="ARBA" id="ARBA00023015"/>
    </source>
</evidence>
<reference evidence="13 14" key="1">
    <citation type="submission" date="2007-03" db="EMBL/GenBank/DDBJ databases">
        <title>Complete sequence of Desulfotomaculum reducens MI-1.</title>
        <authorList>
            <consortium name="US DOE Joint Genome Institute"/>
            <person name="Copeland A."/>
            <person name="Lucas S."/>
            <person name="Lapidus A."/>
            <person name="Barry K."/>
            <person name="Detter J.C."/>
            <person name="Glavina del Rio T."/>
            <person name="Hammon N."/>
            <person name="Israni S."/>
            <person name="Dalin E."/>
            <person name="Tice H."/>
            <person name="Pitluck S."/>
            <person name="Sims D."/>
            <person name="Brettin T."/>
            <person name="Bruce D."/>
            <person name="Han C."/>
            <person name="Tapia R."/>
            <person name="Schmutz J."/>
            <person name="Larimer F."/>
            <person name="Land M."/>
            <person name="Hauser L."/>
            <person name="Kyrpides N."/>
            <person name="Kim E."/>
            <person name="Tebo B.M."/>
            <person name="Richardson P."/>
        </authorList>
    </citation>
    <scope>NUCLEOTIDE SEQUENCE [LARGE SCALE GENOMIC DNA]</scope>
    <source>
        <strain evidence="13 14">MI-1</strain>
    </source>
</reference>
<dbReference type="Pfam" id="PF01325">
    <property type="entry name" value="Fe_dep_repress"/>
    <property type="match status" value="1"/>
</dbReference>
<dbReference type="Pfam" id="PF02742">
    <property type="entry name" value="Fe_dep_repr_C"/>
    <property type="match status" value="1"/>
</dbReference>
<dbReference type="STRING" id="349161.Dred_2721"/>
<dbReference type="SMART" id="SM00529">
    <property type="entry name" value="HTH_DTXR"/>
    <property type="match status" value="1"/>
</dbReference>
<dbReference type="AlphaFoldDB" id="A4J822"/>
<dbReference type="InterPro" id="IPR036390">
    <property type="entry name" value="WH_DNA-bd_sf"/>
</dbReference>
<proteinExistence type="inferred from homology"/>
<dbReference type="RefSeq" id="WP_011879022.1">
    <property type="nucleotide sequence ID" value="NC_009253.1"/>
</dbReference>
<evidence type="ECO:0000256" key="9">
    <source>
        <dbReference type="ARBA" id="ARBA00023163"/>
    </source>
</evidence>
<evidence type="ECO:0000256" key="2">
    <source>
        <dbReference type="ARBA" id="ARBA00007871"/>
    </source>
</evidence>
<feature type="domain" description="HTH dtxR-type" evidence="12">
    <location>
        <begin position="2"/>
        <end position="63"/>
    </location>
</feature>
<dbReference type="OrthoDB" id="9791355at2"/>
<keyword evidence="6" id="KW-0805">Transcription regulation</keyword>
<evidence type="ECO:0000259" key="12">
    <source>
        <dbReference type="PROSITE" id="PS50944"/>
    </source>
</evidence>
<evidence type="ECO:0000256" key="8">
    <source>
        <dbReference type="ARBA" id="ARBA00023159"/>
    </source>
</evidence>
<dbReference type="PANTHER" id="PTHR33238">
    <property type="entry name" value="IRON (METAL) DEPENDENT REPRESSOR, DTXR FAMILY"/>
    <property type="match status" value="1"/>
</dbReference>
<sequence>MLSPSLEDYLEEIYRISQSGETVRVTDIAACLNVSLPSVTRALQKLDESNHIMYRRYKDIILTEEGKKLGHFLVERNRIIREFLKLIGSKCDVAAEAEAMEHYLSMPTLKAIINFVNFSEKYPLWLDKYKGFCCNEEDKGENRV</sequence>
<dbReference type="GO" id="GO:0046914">
    <property type="term" value="F:transition metal ion binding"/>
    <property type="evidence" value="ECO:0007669"/>
    <property type="project" value="InterPro"/>
</dbReference>
<dbReference type="PANTHER" id="PTHR33238:SF11">
    <property type="entry name" value="TRANSCRIPTIONAL REGULATOR MNTR"/>
    <property type="match status" value="1"/>
</dbReference>
<gene>
    <name evidence="13" type="ordered locus">Dred_2721</name>
</gene>
<accession>A4J822</accession>
<dbReference type="PROSITE" id="PS50944">
    <property type="entry name" value="HTH_DTXR"/>
    <property type="match status" value="1"/>
</dbReference>
<evidence type="ECO:0000256" key="4">
    <source>
        <dbReference type="ARBA" id="ARBA00022490"/>
    </source>
</evidence>